<dbReference type="InterPro" id="IPR002132">
    <property type="entry name" value="Ribosomal_uL5"/>
</dbReference>
<dbReference type="GO" id="GO:0003735">
    <property type="term" value="F:structural constituent of ribosome"/>
    <property type="evidence" value="ECO:0007669"/>
    <property type="project" value="InterPro"/>
</dbReference>
<dbReference type="Gene3D" id="3.30.1440.10">
    <property type="match status" value="1"/>
</dbReference>
<dbReference type="PANTHER" id="PTHR11994">
    <property type="entry name" value="60S RIBOSOMAL PROTEIN L11-RELATED"/>
    <property type="match status" value="1"/>
</dbReference>
<dbReference type="NCBIfam" id="NF000585">
    <property type="entry name" value="PRK00010.1"/>
    <property type="match status" value="1"/>
</dbReference>
<accession>A0A2M7BEL1</accession>
<evidence type="ECO:0000256" key="3">
    <source>
        <dbReference type="ARBA" id="ARBA00023274"/>
    </source>
</evidence>
<comment type="function">
    <text evidence="5">This is 1 of the proteins that bind and probably mediate the attachment of the 5S RNA into the large ribosomal subunit, where it forms part of the central protuberance. In the 70S ribosome it contacts protein S13 of the 30S subunit (bridge B1b), connecting the 2 subunits; this bridge is implicated in subunit movement. Contacts the P site tRNA; the 5S rRNA and some of its associated proteins might help stabilize positioning of ribosome-bound tRNAs.</text>
</comment>
<feature type="domain" description="Large ribosomal subunit protein uL5 C-terminal" evidence="8">
    <location>
        <begin position="83"/>
        <end position="176"/>
    </location>
</feature>
<keyword evidence="3 5" id="KW-0687">Ribonucleoprotein</keyword>
<keyword evidence="5" id="KW-0699">rRNA-binding</keyword>
<dbReference type="GO" id="GO:0005840">
    <property type="term" value="C:ribosome"/>
    <property type="evidence" value="ECO:0007669"/>
    <property type="project" value="UniProtKB-KW"/>
</dbReference>
<evidence type="ECO:0000259" key="7">
    <source>
        <dbReference type="Pfam" id="PF00281"/>
    </source>
</evidence>
<evidence type="ECO:0000256" key="1">
    <source>
        <dbReference type="ARBA" id="ARBA00008553"/>
    </source>
</evidence>
<keyword evidence="5" id="KW-0820">tRNA-binding</keyword>
<dbReference type="GO" id="GO:0000049">
    <property type="term" value="F:tRNA binding"/>
    <property type="evidence" value="ECO:0007669"/>
    <property type="project" value="UniProtKB-UniRule"/>
</dbReference>
<protein>
    <recommendedName>
        <fullName evidence="4 5">Large ribosomal subunit protein uL5</fullName>
    </recommendedName>
</protein>
<comment type="caution">
    <text evidence="9">The sequence shown here is derived from an EMBL/GenBank/DDBJ whole genome shotgun (WGS) entry which is preliminary data.</text>
</comment>
<name>A0A2M7BEL1_9BACT</name>
<dbReference type="EMBL" id="PEVC01000019">
    <property type="protein sequence ID" value="PIV01555.1"/>
    <property type="molecule type" value="Genomic_DNA"/>
</dbReference>
<feature type="domain" description="Large ribosomal subunit protein uL5 N-terminal" evidence="7">
    <location>
        <begin position="23"/>
        <end position="78"/>
    </location>
</feature>
<dbReference type="HAMAP" id="MF_01333_B">
    <property type="entry name" value="Ribosomal_uL5_B"/>
    <property type="match status" value="1"/>
</dbReference>
<dbReference type="GO" id="GO:0006412">
    <property type="term" value="P:translation"/>
    <property type="evidence" value="ECO:0007669"/>
    <property type="project" value="UniProtKB-UniRule"/>
</dbReference>
<evidence type="ECO:0000313" key="9">
    <source>
        <dbReference type="EMBL" id="PIV01555.1"/>
    </source>
</evidence>
<dbReference type="GO" id="GO:0019843">
    <property type="term" value="F:rRNA binding"/>
    <property type="evidence" value="ECO:0007669"/>
    <property type="project" value="UniProtKB-UniRule"/>
</dbReference>
<evidence type="ECO:0000256" key="2">
    <source>
        <dbReference type="ARBA" id="ARBA00022980"/>
    </source>
</evidence>
<comment type="subunit">
    <text evidence="5">Part of the 50S ribosomal subunit; part of the 5S rRNA/L5/L18/L25 subcomplex. Contacts the 5S rRNA and the P site tRNA. Forms a bridge to the 30S subunit in the 70S ribosome.</text>
</comment>
<dbReference type="FunFam" id="3.30.1440.10:FF:000001">
    <property type="entry name" value="50S ribosomal protein L5"/>
    <property type="match status" value="1"/>
</dbReference>
<dbReference type="SUPFAM" id="SSF55282">
    <property type="entry name" value="RL5-like"/>
    <property type="match status" value="1"/>
</dbReference>
<dbReference type="InterPro" id="IPR031310">
    <property type="entry name" value="Ribosomal_uL5_N"/>
</dbReference>
<dbReference type="InterPro" id="IPR020930">
    <property type="entry name" value="Ribosomal_uL5_bac-type"/>
</dbReference>
<organism evidence="9 10">
    <name type="scientific">Candidatus Shapirobacteria bacterium CG03_land_8_20_14_0_80_39_12</name>
    <dbReference type="NCBI Taxonomy" id="1974879"/>
    <lineage>
        <taxon>Bacteria</taxon>
        <taxon>Candidatus Shapironibacteriota</taxon>
    </lineage>
</organism>
<gene>
    <name evidence="5" type="primary">rplE</name>
    <name evidence="9" type="ORF">COS54_00970</name>
</gene>
<dbReference type="PIRSF" id="PIRSF002161">
    <property type="entry name" value="Ribosomal_L5"/>
    <property type="match status" value="1"/>
</dbReference>
<dbReference type="GO" id="GO:1990904">
    <property type="term" value="C:ribonucleoprotein complex"/>
    <property type="evidence" value="ECO:0007669"/>
    <property type="project" value="UniProtKB-KW"/>
</dbReference>
<dbReference type="Pfam" id="PF00281">
    <property type="entry name" value="Ribosomal_L5"/>
    <property type="match status" value="1"/>
</dbReference>
<evidence type="ECO:0000256" key="4">
    <source>
        <dbReference type="ARBA" id="ARBA00035245"/>
    </source>
</evidence>
<evidence type="ECO:0000256" key="5">
    <source>
        <dbReference type="HAMAP-Rule" id="MF_01333"/>
    </source>
</evidence>
<keyword evidence="2 5" id="KW-0689">Ribosomal protein</keyword>
<evidence type="ECO:0000259" key="8">
    <source>
        <dbReference type="Pfam" id="PF00673"/>
    </source>
</evidence>
<keyword evidence="5" id="KW-0694">RNA-binding</keyword>
<dbReference type="InterPro" id="IPR022803">
    <property type="entry name" value="Ribosomal_uL5_dom_sf"/>
</dbReference>
<evidence type="ECO:0000256" key="6">
    <source>
        <dbReference type="RuleBase" id="RU003930"/>
    </source>
</evidence>
<evidence type="ECO:0000313" key="10">
    <source>
        <dbReference type="Proteomes" id="UP000229631"/>
    </source>
</evidence>
<dbReference type="AlphaFoldDB" id="A0A2M7BEL1"/>
<dbReference type="InterPro" id="IPR031309">
    <property type="entry name" value="Ribosomal_uL5_C"/>
</dbReference>
<dbReference type="Proteomes" id="UP000229631">
    <property type="component" value="Unassembled WGS sequence"/>
</dbReference>
<reference evidence="10" key="1">
    <citation type="submission" date="2017-09" db="EMBL/GenBank/DDBJ databases">
        <title>Depth-based differentiation of microbial function through sediment-hosted aquifers and enrichment of novel symbionts in the deep terrestrial subsurface.</title>
        <authorList>
            <person name="Probst A.J."/>
            <person name="Ladd B."/>
            <person name="Jarett J.K."/>
            <person name="Geller-Mcgrath D.E."/>
            <person name="Sieber C.M.K."/>
            <person name="Emerson J.B."/>
            <person name="Anantharaman K."/>
            <person name="Thomas B.C."/>
            <person name="Malmstrom R."/>
            <person name="Stieglmeier M."/>
            <person name="Klingl A."/>
            <person name="Woyke T."/>
            <person name="Ryan C.M."/>
            <person name="Banfield J.F."/>
        </authorList>
    </citation>
    <scope>NUCLEOTIDE SEQUENCE [LARGE SCALE GENOMIC DNA]</scope>
</reference>
<proteinExistence type="inferred from homology"/>
<sequence>MNLLEKYQTEIVPELQKELGAKSPMAVPRVVKVVINIGLKEAKDDKKLIDIVGEQVKIISGQKPKVCRAKKSIAGFKLGKGQPIGLSVTLRRGRAFAFLEKLFRIVLPRVRDFSGVSPKSFDGNGNYNLGISEQIVFSEIDFSKIDRTRGLQITIATNTNDDKKARLLLEKLGMPFAKEVK</sequence>
<dbReference type="Pfam" id="PF00673">
    <property type="entry name" value="Ribosomal_L5_C"/>
    <property type="match status" value="1"/>
</dbReference>
<comment type="similarity">
    <text evidence="1 5 6">Belongs to the universal ribosomal protein uL5 family.</text>
</comment>